<reference evidence="1 2" key="1">
    <citation type="submission" date="2022-06" db="EMBL/GenBank/DDBJ databases">
        <title>Genomic Encyclopedia of Archaeal and Bacterial Type Strains, Phase II (KMG-II): from individual species to whole genera.</title>
        <authorList>
            <person name="Goeker M."/>
        </authorList>
    </citation>
    <scope>NUCLEOTIDE SEQUENCE [LARGE SCALE GENOMIC DNA]</scope>
    <source>
        <strain evidence="1 2">DSM 44693</strain>
    </source>
</reference>
<comment type="caution">
    <text evidence="1">The sequence shown here is derived from an EMBL/GenBank/DDBJ whole genome shotgun (WGS) entry which is preliminary data.</text>
</comment>
<organism evidence="1 2">
    <name type="scientific">Williamsia maris</name>
    <dbReference type="NCBI Taxonomy" id="72806"/>
    <lineage>
        <taxon>Bacteria</taxon>
        <taxon>Bacillati</taxon>
        <taxon>Actinomycetota</taxon>
        <taxon>Actinomycetes</taxon>
        <taxon>Mycobacteriales</taxon>
        <taxon>Nocardiaceae</taxon>
        <taxon>Williamsia</taxon>
    </lineage>
</organism>
<evidence type="ECO:0000313" key="2">
    <source>
        <dbReference type="Proteomes" id="UP001206895"/>
    </source>
</evidence>
<evidence type="ECO:0008006" key="3">
    <source>
        <dbReference type="Google" id="ProtNLM"/>
    </source>
</evidence>
<dbReference type="EMBL" id="JAMTCJ010000003">
    <property type="protein sequence ID" value="MCP2177579.1"/>
    <property type="molecule type" value="Genomic_DNA"/>
</dbReference>
<keyword evidence="2" id="KW-1185">Reference proteome</keyword>
<dbReference type="RefSeq" id="WP_253662489.1">
    <property type="nucleotide sequence ID" value="NZ_BAAAJQ010000001.1"/>
</dbReference>
<accession>A0ABT1HHB0</accession>
<evidence type="ECO:0000313" key="1">
    <source>
        <dbReference type="EMBL" id="MCP2177579.1"/>
    </source>
</evidence>
<proteinExistence type="predicted"/>
<dbReference type="Proteomes" id="UP001206895">
    <property type="component" value="Unassembled WGS sequence"/>
</dbReference>
<protein>
    <recommendedName>
        <fullName evidence="3">MarR family transcriptional regulator</fullName>
    </recommendedName>
</protein>
<gene>
    <name evidence="1" type="ORF">LX13_003407</name>
</gene>
<name>A0ABT1HHB0_9NOCA</name>
<sequence>MTSIELTAGEATILFVLMAEGRDVANTELKAFGPELTKPSREKLNRAGLVHSELVSRRYLHTLTDDGWAWCAAHLGADAPGRAQPSSRALFTVLQGLDRHLRRSDTLISEVFAPRTPTVPQNATPAAPDAATTAVAPASDIDQRIRDAYHRLTRRPGGWVGLLALRTELSTVDHAEIDDALLRLHRVPGFNVIPEENQKTLTPQDRAAAVSIGGQASHLIAIEEV</sequence>